<protein>
    <recommendedName>
        <fullName evidence="3">HEAT repeat-containing protein</fullName>
    </recommendedName>
</protein>
<evidence type="ECO:0008006" key="3">
    <source>
        <dbReference type="Google" id="ProtNLM"/>
    </source>
</evidence>
<sequence>MALLARLKALLTRRSPMRRPGTRQATTAARSADLPREDTLRAKLVDDPNDIQAFRELAELVRRRADSVEPVDPLIAEHDPAEHHISADVAIWALAEELAGNPRAWYPLIELARLSLHDDHEGAMRRLNAACEREHTGLALAEGVRTLREADLPGDGLGLGVGQWSPRDHVVEAGRQIVLAALDAERPLDARRHLDELKARDDAETRAVVTELEPRVEAAERA</sequence>
<accession>A0A2Y8ZX04</accession>
<dbReference type="Proteomes" id="UP000250222">
    <property type="component" value="Unassembled WGS sequence"/>
</dbReference>
<proteinExistence type="predicted"/>
<dbReference type="AlphaFoldDB" id="A0A2Y8ZX04"/>
<evidence type="ECO:0000313" key="2">
    <source>
        <dbReference type="Proteomes" id="UP000250222"/>
    </source>
</evidence>
<keyword evidence="2" id="KW-1185">Reference proteome</keyword>
<organism evidence="1 2">
    <name type="scientific">Georgenia satyanarayanai</name>
    <dbReference type="NCBI Taxonomy" id="860221"/>
    <lineage>
        <taxon>Bacteria</taxon>
        <taxon>Bacillati</taxon>
        <taxon>Actinomycetota</taxon>
        <taxon>Actinomycetes</taxon>
        <taxon>Micrococcales</taxon>
        <taxon>Bogoriellaceae</taxon>
        <taxon>Georgenia</taxon>
    </lineage>
</organism>
<dbReference type="OrthoDB" id="3266723at2"/>
<dbReference type="EMBL" id="UETB01000001">
    <property type="protein sequence ID" value="SSA36495.1"/>
    <property type="molecule type" value="Genomic_DNA"/>
</dbReference>
<name>A0A2Y8ZX04_9MICO</name>
<gene>
    <name evidence="1" type="ORF">SAMN05216184_101157</name>
</gene>
<dbReference type="RefSeq" id="WP_110850690.1">
    <property type="nucleotide sequence ID" value="NZ_QKLZ01000001.1"/>
</dbReference>
<evidence type="ECO:0000313" key="1">
    <source>
        <dbReference type="EMBL" id="SSA36495.1"/>
    </source>
</evidence>
<reference evidence="1 2" key="1">
    <citation type="submission" date="2016-10" db="EMBL/GenBank/DDBJ databases">
        <authorList>
            <person name="Cai Z."/>
        </authorList>
    </citation>
    <scope>NUCLEOTIDE SEQUENCE [LARGE SCALE GENOMIC DNA]</scope>
    <source>
        <strain evidence="1 2">CGMCC 1.10826</strain>
    </source>
</reference>